<protein>
    <recommendedName>
        <fullName evidence="4">DNA-directed RNA polymerase III subunit RPC5</fullName>
    </recommendedName>
</protein>
<dbReference type="Pfam" id="PF04801">
    <property type="entry name" value="RPC5"/>
    <property type="match status" value="1"/>
</dbReference>
<organism evidence="2 3">
    <name type="scientific">Caenorhabditis auriculariae</name>
    <dbReference type="NCBI Taxonomy" id="2777116"/>
    <lineage>
        <taxon>Eukaryota</taxon>
        <taxon>Metazoa</taxon>
        <taxon>Ecdysozoa</taxon>
        <taxon>Nematoda</taxon>
        <taxon>Chromadorea</taxon>
        <taxon>Rhabditida</taxon>
        <taxon>Rhabditina</taxon>
        <taxon>Rhabditomorpha</taxon>
        <taxon>Rhabditoidea</taxon>
        <taxon>Rhabditidae</taxon>
        <taxon>Peloderinae</taxon>
        <taxon>Caenorhabditis</taxon>
    </lineage>
</organism>
<dbReference type="Proteomes" id="UP000835052">
    <property type="component" value="Unassembled WGS sequence"/>
</dbReference>
<proteinExistence type="predicted"/>
<reference evidence="2" key="1">
    <citation type="submission" date="2020-10" db="EMBL/GenBank/DDBJ databases">
        <authorList>
            <person name="Kikuchi T."/>
        </authorList>
    </citation>
    <scope>NUCLEOTIDE SEQUENCE</scope>
    <source>
        <strain evidence="2">NKZ352</strain>
    </source>
</reference>
<feature type="region of interest" description="Disordered" evidence="1">
    <location>
        <begin position="507"/>
        <end position="535"/>
    </location>
</feature>
<feature type="compositionally biased region" description="Basic and acidic residues" evidence="1">
    <location>
        <begin position="187"/>
        <end position="202"/>
    </location>
</feature>
<feature type="compositionally biased region" description="Acidic residues" evidence="1">
    <location>
        <begin position="166"/>
        <end position="176"/>
    </location>
</feature>
<keyword evidence="3" id="KW-1185">Reference proteome</keyword>
<dbReference type="PANTHER" id="PTHR12069:SF0">
    <property type="entry name" value="DNA-DIRECTED RNA POLYMERASE III SUBUNIT RPC5"/>
    <property type="match status" value="1"/>
</dbReference>
<evidence type="ECO:0000313" key="3">
    <source>
        <dbReference type="Proteomes" id="UP000835052"/>
    </source>
</evidence>
<evidence type="ECO:0008006" key="4">
    <source>
        <dbReference type="Google" id="ProtNLM"/>
    </source>
</evidence>
<dbReference type="EMBL" id="CAJGYM010000008">
    <property type="protein sequence ID" value="CAD6188176.1"/>
    <property type="molecule type" value="Genomic_DNA"/>
</dbReference>
<dbReference type="GO" id="GO:0005666">
    <property type="term" value="C:RNA polymerase III complex"/>
    <property type="evidence" value="ECO:0007669"/>
    <property type="project" value="TreeGrafter"/>
</dbReference>
<feature type="compositionally biased region" description="Polar residues" evidence="1">
    <location>
        <begin position="510"/>
        <end position="524"/>
    </location>
</feature>
<evidence type="ECO:0000313" key="2">
    <source>
        <dbReference type="EMBL" id="CAD6188176.1"/>
    </source>
</evidence>
<dbReference type="AlphaFoldDB" id="A0A8S1GWF9"/>
<comment type="caution">
    <text evidence="2">The sequence shown here is derived from an EMBL/GenBank/DDBJ whole genome shotgun (WGS) entry which is preliminary data.</text>
</comment>
<dbReference type="PANTHER" id="PTHR12069">
    <property type="entry name" value="DNA-DIRECTED RNA POLYMERASES III 80 KDA POLYPEPTIDE RNA POLYMERASE III SUBUNIT 5"/>
    <property type="match status" value="1"/>
</dbReference>
<evidence type="ECO:0000256" key="1">
    <source>
        <dbReference type="SAM" id="MobiDB-lite"/>
    </source>
</evidence>
<accession>A0A8S1GWF9</accession>
<feature type="region of interest" description="Disordered" evidence="1">
    <location>
        <begin position="164"/>
        <end position="202"/>
    </location>
</feature>
<dbReference type="GO" id="GO:0042797">
    <property type="term" value="P:tRNA transcription by RNA polymerase III"/>
    <property type="evidence" value="ECO:0007669"/>
    <property type="project" value="TreeGrafter"/>
</dbReference>
<gene>
    <name evidence="2" type="ORF">CAUJ_LOCUS4095</name>
</gene>
<feature type="compositionally biased region" description="Basic and acidic residues" evidence="1">
    <location>
        <begin position="525"/>
        <end position="535"/>
    </location>
</feature>
<dbReference type="InterPro" id="IPR006886">
    <property type="entry name" value="RNA_pol_III_Rpc5"/>
</dbReference>
<sequence length="570" mass="65327">MEVDGLSTEDQNGLRYGLLSSGDDIVSCYDVVVCESLPNTELYCVSFPNRKKNAWDEKNNPRARYKKNVRVLEMRFSPDTQSASYDQKKAEALCEGSVTVKSQTGEKKYDDVFEGRAFPYENPICNAVGYLNQNKFYLHAVEGTFEMHRSINFLNKKVVGLKEDGDATGESEDEAPSDGAQLRVKFSRPETERQKKRREASALHREKKIANDVWIPMNVHLQKDTIVQKKMTEITSTKEIKSPKKGQPESKIGQKEVRSLVDSAIICSQKEEIAIVSGKEYLLSKKKIREMPLDWQVRAHMVKAQVMRTEEMFALIDGQYSPNEALDYLQQCSRLVRGVWVLQSDLLFQNLPPAHSNVPGKVDEYRADLWRNARDLALCLIDGGHRVTRNTLTKCFQLSSRDAEEILSTFGDRVEEDRSWRLRIPQDEGFLQSQDNRKLLVGQKRYWVERWTELQRKCNSAAITPVLRVLPVNFGQAWFRSRETNSGHKKDRRHSFASVMGLARPAIGRSRSQPSLASCQFSSHRTTENSMEPKEETICLKQKGGYFTQNASLMRRPQHRVHSYSDSRLA</sequence>
<name>A0A8S1GWF9_9PELO</name>
<dbReference type="OrthoDB" id="340681at2759"/>
<feature type="region of interest" description="Disordered" evidence="1">
    <location>
        <begin position="550"/>
        <end position="570"/>
    </location>
</feature>